<comment type="caution">
    <text evidence="2">The sequence shown here is derived from an EMBL/GenBank/DDBJ whole genome shotgun (WGS) entry which is preliminary data.</text>
</comment>
<dbReference type="PANTHER" id="PTHR34386:SF1">
    <property type="entry name" value="GLUTAREDOXIN-LIKE PROTEIN NRDH"/>
    <property type="match status" value="1"/>
</dbReference>
<dbReference type="SUPFAM" id="SSF52833">
    <property type="entry name" value="Thioredoxin-like"/>
    <property type="match status" value="1"/>
</dbReference>
<reference evidence="3 5" key="2">
    <citation type="submission" date="2018-08" db="EMBL/GenBank/DDBJ databases">
        <title>Linezolid Resistance in Mycobacterium abscessus: MIC Distribution and Comprehensive Investigation of Resistance Mechanisms.</title>
        <authorList>
            <person name="Ye M."/>
            <person name="Xu L."/>
            <person name="Zou Y."/>
            <person name="Li B."/>
            <person name="Guo Q."/>
            <person name="Zhang Y."/>
            <person name="Zhan M."/>
            <person name="Xu B."/>
            <person name="Yu F."/>
            <person name="Zhang Z."/>
            <person name="Chu H."/>
        </authorList>
    </citation>
    <scope>NUCLEOTIDE SEQUENCE [LARGE SCALE GENOMIC DNA]</scope>
    <source>
        <strain evidence="3 5">G143</strain>
    </source>
</reference>
<dbReference type="GO" id="GO:0009055">
    <property type="term" value="F:electron transfer activity"/>
    <property type="evidence" value="ECO:0007669"/>
    <property type="project" value="TreeGrafter"/>
</dbReference>
<accession>A0A0U0XL03</accession>
<evidence type="ECO:0000313" key="4">
    <source>
        <dbReference type="Proteomes" id="UP000038487"/>
    </source>
</evidence>
<dbReference type="AlphaFoldDB" id="A0A0U0XL03"/>
<evidence type="ECO:0000313" key="3">
    <source>
        <dbReference type="EMBL" id="RIT29212.1"/>
    </source>
</evidence>
<dbReference type="InterPro" id="IPR017937">
    <property type="entry name" value="Thioredoxin_CS"/>
</dbReference>
<dbReference type="CDD" id="cd02976">
    <property type="entry name" value="NrdH"/>
    <property type="match status" value="1"/>
</dbReference>
<evidence type="ECO:0000313" key="5">
    <source>
        <dbReference type="Proteomes" id="UP000284557"/>
    </source>
</evidence>
<dbReference type="RefSeq" id="WP_005077315.1">
    <property type="nucleotide sequence ID" value="NZ_CM125927.1"/>
</dbReference>
<dbReference type="InterPro" id="IPR036249">
    <property type="entry name" value="Thioredoxin-like_sf"/>
</dbReference>
<sequence length="90" mass="9514">MTLNANVTTASDTGLIMYSTTWCGYCRRLETQLKAAGIDYTKVDIEQDPAAAEYVSGVNGGNQTVPTVKFPDGSALTNPSLAQVKAKLGL</sequence>
<dbReference type="InterPro" id="IPR011915">
    <property type="entry name" value="GlrX_actino"/>
</dbReference>
<dbReference type="GO" id="GO:0045454">
    <property type="term" value="P:cell redox homeostasis"/>
    <property type="evidence" value="ECO:0007669"/>
    <property type="project" value="TreeGrafter"/>
</dbReference>
<dbReference type="Proteomes" id="UP000038487">
    <property type="component" value="Unassembled WGS sequence"/>
</dbReference>
<dbReference type="GeneID" id="93380453"/>
<dbReference type="NCBIfam" id="TIGR02200">
    <property type="entry name" value="GlrX_actino"/>
    <property type="match status" value="1"/>
</dbReference>
<dbReference type="InterPro" id="IPR002109">
    <property type="entry name" value="Glutaredoxin"/>
</dbReference>
<dbReference type="EMBL" id="QXBN01000035">
    <property type="protein sequence ID" value="RIT29212.1"/>
    <property type="molecule type" value="Genomic_DNA"/>
</dbReference>
<dbReference type="PANTHER" id="PTHR34386">
    <property type="entry name" value="GLUTAREDOXIN"/>
    <property type="match status" value="1"/>
</dbReference>
<evidence type="ECO:0000313" key="2">
    <source>
        <dbReference type="EMBL" id="CPT65391.1"/>
    </source>
</evidence>
<dbReference type="Gene3D" id="3.40.30.10">
    <property type="entry name" value="Glutaredoxin"/>
    <property type="match status" value="1"/>
</dbReference>
<proteinExistence type="predicted"/>
<name>A0A0U0XL03_9MYCO</name>
<organism evidence="2 4">
    <name type="scientific">Mycobacteroides abscessus</name>
    <dbReference type="NCBI Taxonomy" id="36809"/>
    <lineage>
        <taxon>Bacteria</taxon>
        <taxon>Bacillati</taxon>
        <taxon>Actinomycetota</taxon>
        <taxon>Actinomycetes</taxon>
        <taxon>Mycobacteriales</taxon>
        <taxon>Mycobacteriaceae</taxon>
        <taxon>Mycobacteroides</taxon>
    </lineage>
</organism>
<dbReference type="PROSITE" id="PS51354">
    <property type="entry name" value="GLUTAREDOXIN_2"/>
    <property type="match status" value="1"/>
</dbReference>
<dbReference type="Pfam" id="PF00462">
    <property type="entry name" value="Glutaredoxin"/>
    <property type="match status" value="1"/>
</dbReference>
<feature type="domain" description="Glutaredoxin" evidence="1">
    <location>
        <begin position="16"/>
        <end position="68"/>
    </location>
</feature>
<reference evidence="2 4" key="1">
    <citation type="submission" date="2015-03" db="EMBL/GenBank/DDBJ databases">
        <authorList>
            <consortium name="Pathogen Informatics"/>
            <person name="Murphy D."/>
        </authorList>
    </citation>
    <scope>NUCLEOTIDE SEQUENCE [LARGE SCALE GENOMIC DNA]</scope>
    <source>
        <strain evidence="2 4">PAP036</strain>
    </source>
</reference>
<dbReference type="InterPro" id="IPR051548">
    <property type="entry name" value="Grx-like_ET"/>
</dbReference>
<protein>
    <submittedName>
        <fullName evidence="2">Glutaredoxin-like protein</fullName>
    </submittedName>
    <submittedName>
        <fullName evidence="3">Mycoredoxin</fullName>
    </submittedName>
</protein>
<dbReference type="EMBL" id="CSUW01000015">
    <property type="protein sequence ID" value="CPT65391.1"/>
    <property type="molecule type" value="Genomic_DNA"/>
</dbReference>
<evidence type="ECO:0000259" key="1">
    <source>
        <dbReference type="Pfam" id="PF00462"/>
    </source>
</evidence>
<dbReference type="PROSITE" id="PS00194">
    <property type="entry name" value="THIOREDOXIN_1"/>
    <property type="match status" value="1"/>
</dbReference>
<dbReference type="Proteomes" id="UP000284557">
    <property type="component" value="Unassembled WGS sequence"/>
</dbReference>
<gene>
    <name evidence="3" type="ORF">D2E76_25760</name>
    <name evidence="2" type="ORF">ERS075527_04933</name>
</gene>